<protein>
    <recommendedName>
        <fullName evidence="4">DUF4234 domain-containing protein</fullName>
    </recommendedName>
</protein>
<evidence type="ECO:0008006" key="4">
    <source>
        <dbReference type="Google" id="ProtNLM"/>
    </source>
</evidence>
<comment type="caution">
    <text evidence="2">The sequence shown here is derived from an EMBL/GenBank/DDBJ whole genome shotgun (WGS) entry which is preliminary data.</text>
</comment>
<feature type="transmembrane region" description="Helical" evidence="1">
    <location>
        <begin position="108"/>
        <end position="128"/>
    </location>
</feature>
<keyword evidence="1" id="KW-1133">Transmembrane helix</keyword>
<dbReference type="Proteomes" id="UP000186736">
    <property type="component" value="Unassembled WGS sequence"/>
</dbReference>
<keyword evidence="1" id="KW-0812">Transmembrane</keyword>
<gene>
    <name evidence="2" type="ORF">PSEMO_40610</name>
</gene>
<dbReference type="AlphaFoldDB" id="A0A1Q9R1B6"/>
<accession>A0A1Q9R1B6</accession>
<dbReference type="RefSeq" id="WP_144443601.1">
    <property type="nucleotide sequence ID" value="NZ_MKZO01000036.1"/>
</dbReference>
<feature type="transmembrane region" description="Helical" evidence="1">
    <location>
        <begin position="84"/>
        <end position="102"/>
    </location>
</feature>
<reference evidence="2 3" key="1">
    <citation type="submission" date="2016-10" db="EMBL/GenBank/DDBJ databases">
        <title>Genome Sequence of Pseudomonas putida GM4FR.</title>
        <authorList>
            <person name="Poehlein A."/>
            <person name="Wemheuer F."/>
            <person name="Hollensteiner J."/>
            <person name="Wemheuer B."/>
        </authorList>
    </citation>
    <scope>NUCLEOTIDE SEQUENCE [LARGE SCALE GENOMIC DNA]</scope>
    <source>
        <strain evidence="2 3">GM4FR</strain>
    </source>
</reference>
<name>A0A1Q9R1B6_PSEPU</name>
<feature type="transmembrane region" description="Helical" evidence="1">
    <location>
        <begin position="12"/>
        <end position="39"/>
    </location>
</feature>
<evidence type="ECO:0000313" key="2">
    <source>
        <dbReference type="EMBL" id="OLS61082.1"/>
    </source>
</evidence>
<evidence type="ECO:0000313" key="3">
    <source>
        <dbReference type="Proteomes" id="UP000186736"/>
    </source>
</evidence>
<keyword evidence="1" id="KW-0472">Membrane</keyword>
<proteinExistence type="predicted"/>
<sequence>MSISTVSPSHPVQPAFFVVAVPKLIVMTLFTSGLYWLYWSLRNWELYRNASGARIMLLPRILLPELFLYSLLCRVDGRIRRAGLSYRWSPWWLAFGLLLMGLSAHHLWMVMLPLPELAPTVLVAVLLFHRFQRRVQRAINFCEGDPEGTGNARLTVVNWLWILIVTSGWLVLGGLGGHGAGLPGEEVTTVPGD</sequence>
<organism evidence="2 3">
    <name type="scientific">Pseudomonas putida</name>
    <name type="common">Arthrobacter siderocapsulatus</name>
    <dbReference type="NCBI Taxonomy" id="303"/>
    <lineage>
        <taxon>Bacteria</taxon>
        <taxon>Pseudomonadati</taxon>
        <taxon>Pseudomonadota</taxon>
        <taxon>Gammaproteobacteria</taxon>
        <taxon>Pseudomonadales</taxon>
        <taxon>Pseudomonadaceae</taxon>
        <taxon>Pseudomonas</taxon>
    </lineage>
</organism>
<dbReference type="OrthoDB" id="8750132at2"/>
<dbReference type="EMBL" id="MKZO01000036">
    <property type="protein sequence ID" value="OLS61082.1"/>
    <property type="molecule type" value="Genomic_DNA"/>
</dbReference>
<evidence type="ECO:0000256" key="1">
    <source>
        <dbReference type="SAM" id="Phobius"/>
    </source>
</evidence>